<dbReference type="KEGG" id="fvr:FVEG_08495"/>
<name>W7MMR1_GIBM7</name>
<evidence type="ECO:0000259" key="1">
    <source>
        <dbReference type="Pfam" id="PF06985"/>
    </source>
</evidence>
<gene>
    <name evidence="2" type="ORF">FVEG_08495</name>
</gene>
<dbReference type="EMBL" id="CM000587">
    <property type="protein sequence ID" value="EWG48835.1"/>
    <property type="molecule type" value="Genomic_DNA"/>
</dbReference>
<organism evidence="2 3">
    <name type="scientific">Gibberella moniliformis (strain M3125 / FGSC 7600)</name>
    <name type="common">Maize ear and stalk rot fungus</name>
    <name type="synonym">Fusarium verticillioides</name>
    <dbReference type="NCBI Taxonomy" id="334819"/>
    <lineage>
        <taxon>Eukaryota</taxon>
        <taxon>Fungi</taxon>
        <taxon>Dikarya</taxon>
        <taxon>Ascomycota</taxon>
        <taxon>Pezizomycotina</taxon>
        <taxon>Sordariomycetes</taxon>
        <taxon>Hypocreomycetidae</taxon>
        <taxon>Hypocreales</taxon>
        <taxon>Nectriaceae</taxon>
        <taxon>Fusarium</taxon>
        <taxon>Fusarium fujikuroi species complex</taxon>
    </lineage>
</organism>
<dbReference type="RefSeq" id="XP_018755026.1">
    <property type="nucleotide sequence ID" value="XM_018897388.1"/>
</dbReference>
<dbReference type="PANTHER" id="PTHR33112:SF10">
    <property type="entry name" value="TOL"/>
    <property type="match status" value="1"/>
</dbReference>
<feature type="domain" description="Heterokaryon incompatibility" evidence="1">
    <location>
        <begin position="221"/>
        <end position="376"/>
    </location>
</feature>
<keyword evidence="3" id="KW-1185">Reference proteome</keyword>
<dbReference type="eggNOG" id="ENOG502RIWG">
    <property type="taxonomic scope" value="Eukaryota"/>
</dbReference>
<dbReference type="VEuPathDB" id="FungiDB:FVEG_08495"/>
<proteinExistence type="predicted"/>
<dbReference type="InterPro" id="IPR010730">
    <property type="entry name" value="HET"/>
</dbReference>
<dbReference type="Proteomes" id="UP000009096">
    <property type="component" value="Chromosome 10"/>
</dbReference>
<dbReference type="STRING" id="334819.W7MMR1"/>
<evidence type="ECO:0000313" key="2">
    <source>
        <dbReference type="EMBL" id="EWG48835.1"/>
    </source>
</evidence>
<reference evidence="2 3" key="1">
    <citation type="journal article" date="2010" name="Nature">
        <title>Comparative genomics reveals mobile pathogenicity chromosomes in Fusarium.</title>
        <authorList>
            <person name="Ma L.J."/>
            <person name="van der Does H.C."/>
            <person name="Borkovich K.A."/>
            <person name="Coleman J.J."/>
            <person name="Daboussi M.J."/>
            <person name="Di Pietro A."/>
            <person name="Dufresne M."/>
            <person name="Freitag M."/>
            <person name="Grabherr M."/>
            <person name="Henrissat B."/>
            <person name="Houterman P.M."/>
            <person name="Kang S."/>
            <person name="Shim W.B."/>
            <person name="Woloshuk C."/>
            <person name="Xie X."/>
            <person name="Xu J.R."/>
            <person name="Antoniw J."/>
            <person name="Baker S.E."/>
            <person name="Bluhm B.H."/>
            <person name="Breakspear A."/>
            <person name="Brown D.W."/>
            <person name="Butchko R.A."/>
            <person name="Chapman S."/>
            <person name="Coulson R."/>
            <person name="Coutinho P.M."/>
            <person name="Danchin E.G."/>
            <person name="Diener A."/>
            <person name="Gale L.R."/>
            <person name="Gardiner D.M."/>
            <person name="Goff S."/>
            <person name="Hammond-Kosack K.E."/>
            <person name="Hilburn K."/>
            <person name="Hua-Van A."/>
            <person name="Jonkers W."/>
            <person name="Kazan K."/>
            <person name="Kodira C.D."/>
            <person name="Koehrsen M."/>
            <person name="Kumar L."/>
            <person name="Lee Y.H."/>
            <person name="Li L."/>
            <person name="Manners J.M."/>
            <person name="Miranda-Saavedra D."/>
            <person name="Mukherjee M."/>
            <person name="Park G."/>
            <person name="Park J."/>
            <person name="Park S.Y."/>
            <person name="Proctor R.H."/>
            <person name="Regev A."/>
            <person name="Ruiz-Roldan M.C."/>
            <person name="Sain D."/>
            <person name="Sakthikumar S."/>
            <person name="Sykes S."/>
            <person name="Schwartz D.C."/>
            <person name="Turgeon B.G."/>
            <person name="Wapinski I."/>
            <person name="Yoder O."/>
            <person name="Young S."/>
            <person name="Zeng Q."/>
            <person name="Zhou S."/>
            <person name="Galagan J."/>
            <person name="Cuomo C.A."/>
            <person name="Kistler H.C."/>
            <person name="Rep M."/>
        </authorList>
    </citation>
    <scope>NUCLEOTIDE SEQUENCE [LARGE SCALE GENOMIC DNA]</scope>
    <source>
        <strain evidence="3">M3125 / FGSC 7600</strain>
    </source>
</reference>
<protein>
    <recommendedName>
        <fullName evidence="1">Heterokaryon incompatibility domain-containing protein</fullName>
    </recommendedName>
</protein>
<dbReference type="OrthoDB" id="3486565at2759"/>
<dbReference type="GeneID" id="30066226"/>
<sequence>MTNNPDNPIQTCEWRCLKCRSIPWNCEEWVLDRGKAVLERDTSLHLDHYDSSVGLEESAAAGCGLCINLRARVLHWLPSLDELPSGLCKLWFFRGKELFFQIGDDNRQELFQDLAWSKSAAWLQEWDGTPGPAPSPRSFSPETVNEDVKTLVQDSIKPWFNDCINGNRIHRKCKQGFKMDRIGAMPKRLIDVGDDQSPKARLIISSEEFGRIPSQAEQIKYLILSYCWGSGNDPAKTTRANLSARLKRIDETVLPKTIQDTIKLTRLLGFRYLWVDALCIIQSHPGDNYQDDFNVEAPKMGAYYTNAVCLISALGASDSSTGLFAPRPAHRYPTTSCVIGFDKRSNEYVHLPAPRRALVDEFDAAPLLKRGWCFQERLLARRTLHWSRNGVFWICVGDNAARSEFSSRCDTFSTDPRISNSGIFHGFSVPEGLNQPWSPWMHYVQEYSSKSLSFATDRLVAVHGLGTRLATLGGDEYFGGIFGGHISWGLVWQADPEDDARKKLDCFPSWSWASCQSDRSVTIADQFKPWVECVRLEGFPAFQNPLDFQGLEKRMLRVNAPLLKFKPCHYRRNSNTSYEFEAAGVQFSAFFTYDAPELEPIDDRDLCILLILLGSDQKGILLRAKGSMYERVGYTSLYYMAGVKGFRKLSFWDNFRVSIEIV</sequence>
<dbReference type="PANTHER" id="PTHR33112">
    <property type="entry name" value="DOMAIN PROTEIN, PUTATIVE-RELATED"/>
    <property type="match status" value="1"/>
</dbReference>
<accession>W7MMR1</accession>
<evidence type="ECO:0000313" key="3">
    <source>
        <dbReference type="Proteomes" id="UP000009096"/>
    </source>
</evidence>
<dbReference type="Pfam" id="PF06985">
    <property type="entry name" value="HET"/>
    <property type="match status" value="1"/>
</dbReference>
<dbReference type="AlphaFoldDB" id="W7MMR1"/>
<dbReference type="EMBL" id="DS022252">
    <property type="protein sequence ID" value="EWG48835.1"/>
    <property type="molecule type" value="Genomic_DNA"/>
</dbReference>